<proteinExistence type="predicted"/>
<dbReference type="RefSeq" id="WP_114955457.1">
    <property type="nucleotide sequence ID" value="NZ_JBHSJF010000001.1"/>
</dbReference>
<name>A0ABV9YV06_9HYPH</name>
<evidence type="ECO:0000313" key="2">
    <source>
        <dbReference type="EMBL" id="MFC5066690.1"/>
    </source>
</evidence>
<reference evidence="3" key="1">
    <citation type="journal article" date="2019" name="Int. J. Syst. Evol. Microbiol.">
        <title>The Global Catalogue of Microorganisms (GCM) 10K type strain sequencing project: providing services to taxonomists for standard genome sequencing and annotation.</title>
        <authorList>
            <consortium name="The Broad Institute Genomics Platform"/>
            <consortium name="The Broad Institute Genome Sequencing Center for Infectious Disease"/>
            <person name="Wu L."/>
            <person name="Ma J."/>
        </authorList>
    </citation>
    <scope>NUCLEOTIDE SEQUENCE [LARGE SCALE GENOMIC DNA]</scope>
    <source>
        <strain evidence="3">CGMCC 1.16444</strain>
    </source>
</reference>
<gene>
    <name evidence="2" type="ORF">ACFPFW_01510</name>
</gene>
<comment type="caution">
    <text evidence="2">The sequence shown here is derived from an EMBL/GenBank/DDBJ whole genome shotgun (WGS) entry which is preliminary data.</text>
</comment>
<feature type="signal peptide" evidence="1">
    <location>
        <begin position="1"/>
        <end position="27"/>
    </location>
</feature>
<keyword evidence="3" id="KW-1185">Reference proteome</keyword>
<feature type="chain" id="PRO_5045456687" evidence="1">
    <location>
        <begin position="28"/>
        <end position="210"/>
    </location>
</feature>
<keyword evidence="1" id="KW-0732">Signal</keyword>
<accession>A0ABV9YV06</accession>
<organism evidence="2 3">
    <name type="scientific">Flaviflagellibacter deserti</name>
    <dbReference type="NCBI Taxonomy" id="2267266"/>
    <lineage>
        <taxon>Bacteria</taxon>
        <taxon>Pseudomonadati</taxon>
        <taxon>Pseudomonadota</taxon>
        <taxon>Alphaproteobacteria</taxon>
        <taxon>Hyphomicrobiales</taxon>
        <taxon>Flaviflagellibacter</taxon>
    </lineage>
</organism>
<dbReference type="EMBL" id="JBHSJF010000001">
    <property type="protein sequence ID" value="MFC5066690.1"/>
    <property type="molecule type" value="Genomic_DNA"/>
</dbReference>
<protein>
    <submittedName>
        <fullName evidence="2">Uncharacterized protein</fullName>
    </submittedName>
</protein>
<sequence>MVAFRQFERRFALALIAGLLAAPIAHAQGAPQENAAAPTPEKRNRWLDMLFLNRTNPEAAPQKQAPKQYIYCPKVDVISGAAAYTLYDKGQENNPLAVRYQARFDKLVRECVDLGVEAGIRIGISGRIALGPLGKPGVNVNVPVNYVVKDNFGAVVLKKSGVIPMAIPEGQTSVGFTYVEEVGSVPMPQGRLRDWSFAIGYDNKAKTAQF</sequence>
<evidence type="ECO:0000313" key="3">
    <source>
        <dbReference type="Proteomes" id="UP001595796"/>
    </source>
</evidence>
<evidence type="ECO:0000256" key="1">
    <source>
        <dbReference type="SAM" id="SignalP"/>
    </source>
</evidence>
<dbReference type="Proteomes" id="UP001595796">
    <property type="component" value="Unassembled WGS sequence"/>
</dbReference>